<organism evidence="4 5">
    <name type="scientific">Panacibacter microcysteis</name>
    <dbReference type="NCBI Taxonomy" id="2793269"/>
    <lineage>
        <taxon>Bacteria</taxon>
        <taxon>Pseudomonadati</taxon>
        <taxon>Bacteroidota</taxon>
        <taxon>Chitinophagia</taxon>
        <taxon>Chitinophagales</taxon>
        <taxon>Chitinophagaceae</taxon>
        <taxon>Panacibacter</taxon>
    </lineage>
</organism>
<feature type="domain" description="SbsA Ig-like" evidence="3">
    <location>
        <begin position="287"/>
        <end position="370"/>
    </location>
</feature>
<evidence type="ECO:0000313" key="4">
    <source>
        <dbReference type="EMBL" id="MBG9375988.1"/>
    </source>
</evidence>
<accession>A0A931GW83</accession>
<evidence type="ECO:0000313" key="5">
    <source>
        <dbReference type="Proteomes" id="UP000628448"/>
    </source>
</evidence>
<protein>
    <submittedName>
        <fullName evidence="4">Ig-like domain-containing protein</fullName>
    </submittedName>
</protein>
<feature type="domain" description="SbsA Ig-like" evidence="3">
    <location>
        <begin position="38"/>
        <end position="138"/>
    </location>
</feature>
<dbReference type="Pfam" id="PF13205">
    <property type="entry name" value="Big_5"/>
    <property type="match status" value="2"/>
</dbReference>
<gene>
    <name evidence="4" type="ORF">I5907_07065</name>
</gene>
<comment type="caution">
    <text evidence="4">The sequence shown here is derived from an EMBL/GenBank/DDBJ whole genome shotgun (WGS) entry which is preliminary data.</text>
</comment>
<dbReference type="Proteomes" id="UP000628448">
    <property type="component" value="Unassembled WGS sequence"/>
</dbReference>
<evidence type="ECO:0000256" key="2">
    <source>
        <dbReference type="SAM" id="MobiDB-lite"/>
    </source>
</evidence>
<dbReference type="EMBL" id="JADWYR010000001">
    <property type="protein sequence ID" value="MBG9375988.1"/>
    <property type="molecule type" value="Genomic_DNA"/>
</dbReference>
<feature type="region of interest" description="Disordered" evidence="2">
    <location>
        <begin position="253"/>
        <end position="272"/>
    </location>
</feature>
<dbReference type="AlphaFoldDB" id="A0A931GW83"/>
<dbReference type="RefSeq" id="WP_196990010.1">
    <property type="nucleotide sequence ID" value="NZ_JADWYR010000001.1"/>
</dbReference>
<sequence length="472" mass="53306">MKRTFTSVAVLAGLLWLALINITTGCANIIPPTGGPKDSLPPVLISAVPKDSAVNFSGNRINLEFDEYIQLDNNLNDQLIVSPNPEKIPVIEGKLRVVSIRLKDSLRPNTTYSINFGNAIKDVNENNPYRNFTYVFSTGSRLDDGMITGNVKLAETGDVDSQLLVVLHRNLNDTAVKKLKSDYYTRLDSSGNFTFRYLPNEKFALYVVPNDYSKKYDDSTKMFAFYDSVVTASQAPSKIQLYAFEEHKLVVKPATPSSGNRSSGNQKEEDKRLRYTTNMENNEQDLLDSLEFTFNRPIAKFDSTLLQLTDTAFKPITGYSIVHADTAGLRFALVRPWKENEFYKLTIQKEAFTDSAGVSLSKADTISFKTKREGQYGSIRLRFVNIDLARNPVLQVVQNKTVIQSVVLTGKEWYQRLIKPGQYDLRILYDNNKNGVWDPGVFETKTQPEIVEKVKRPVTIKANWDNEVDIAM</sequence>
<feature type="compositionally biased region" description="Polar residues" evidence="2">
    <location>
        <begin position="255"/>
        <end position="265"/>
    </location>
</feature>
<dbReference type="InterPro" id="IPR032812">
    <property type="entry name" value="SbsA_Ig"/>
</dbReference>
<dbReference type="PROSITE" id="PS51257">
    <property type="entry name" value="PROKAR_LIPOPROTEIN"/>
    <property type="match status" value="1"/>
</dbReference>
<proteinExistence type="predicted"/>
<reference evidence="4" key="1">
    <citation type="submission" date="2020-11" db="EMBL/GenBank/DDBJ databases">
        <title>Bacterial whole genome sequence for Panacibacter sp. DH6.</title>
        <authorList>
            <person name="Le V."/>
            <person name="Ko S."/>
            <person name="Ahn C.-Y."/>
            <person name="Oh H.-M."/>
        </authorList>
    </citation>
    <scope>NUCLEOTIDE SEQUENCE</scope>
    <source>
        <strain evidence="4">DH6</strain>
    </source>
</reference>
<keyword evidence="5" id="KW-1185">Reference proteome</keyword>
<evidence type="ECO:0000259" key="3">
    <source>
        <dbReference type="Pfam" id="PF13205"/>
    </source>
</evidence>
<name>A0A931GW83_9BACT</name>
<evidence type="ECO:0000256" key="1">
    <source>
        <dbReference type="ARBA" id="ARBA00022729"/>
    </source>
</evidence>
<keyword evidence="1" id="KW-0732">Signal</keyword>